<keyword evidence="1" id="KW-1133">Transmembrane helix</keyword>
<dbReference type="RefSeq" id="WP_188605167.1">
    <property type="nucleotide sequence ID" value="NZ_BMIC01000001.1"/>
</dbReference>
<feature type="transmembrane region" description="Helical" evidence="1">
    <location>
        <begin position="6"/>
        <end position="27"/>
    </location>
</feature>
<evidence type="ECO:0000256" key="1">
    <source>
        <dbReference type="SAM" id="Phobius"/>
    </source>
</evidence>
<name>A0A8J2TMD0_9FLAO</name>
<comment type="caution">
    <text evidence="2">The sequence shown here is derived from an EMBL/GenBank/DDBJ whole genome shotgun (WGS) entry which is preliminary data.</text>
</comment>
<proteinExistence type="predicted"/>
<dbReference type="EMBL" id="BMIC01000001">
    <property type="protein sequence ID" value="GFZ81215.1"/>
    <property type="molecule type" value="Genomic_DNA"/>
</dbReference>
<keyword evidence="3" id="KW-1185">Reference proteome</keyword>
<evidence type="ECO:0000313" key="2">
    <source>
        <dbReference type="EMBL" id="GFZ81215.1"/>
    </source>
</evidence>
<accession>A0A8J2TMD0</accession>
<keyword evidence="1" id="KW-0472">Membrane</keyword>
<sequence>MELQITWLDFFKLVLGLILLFFGLKILSKIAFKLFRRNSYKRKFKKWIEIIFELYKPLALLTIVAAFVIINYKVHGVLILAAGIILFQHIKNYCSGILFKINPLIDPGVNLVTGEYQGEIEKLLPFGLIIKVEQGERFINYSTIDKQGFCVNQKVDGSMRKTLYLLEPEKTDEVMDLLFESPLIDFNQNPSVWNIPGEKVQQIQLTLENGAKIESVIDYLNQFNIKSSLTKQ</sequence>
<dbReference type="AlphaFoldDB" id="A0A8J2TMD0"/>
<evidence type="ECO:0000313" key="3">
    <source>
        <dbReference type="Proteomes" id="UP000598120"/>
    </source>
</evidence>
<reference evidence="2 3" key="1">
    <citation type="journal article" date="2014" name="Int. J. Syst. Evol. Microbiol.">
        <title>Complete genome sequence of Corynebacterium casei LMG S-19264T (=DSM 44701T), isolated from a smear-ripened cheese.</title>
        <authorList>
            <consortium name="US DOE Joint Genome Institute (JGI-PGF)"/>
            <person name="Walter F."/>
            <person name="Albersmeier A."/>
            <person name="Kalinowski J."/>
            <person name="Ruckert C."/>
        </authorList>
    </citation>
    <scope>NUCLEOTIDE SEQUENCE [LARGE SCALE GENOMIC DNA]</scope>
    <source>
        <strain evidence="2 3">CGMCC 1.15295</strain>
    </source>
</reference>
<protein>
    <submittedName>
        <fullName evidence="2">Uncharacterized protein</fullName>
    </submittedName>
</protein>
<gene>
    <name evidence="2" type="ORF">GCM10011531_09320</name>
</gene>
<organism evidence="2 3">
    <name type="scientific">Aquaticitalea lipolytica</name>
    <dbReference type="NCBI Taxonomy" id="1247562"/>
    <lineage>
        <taxon>Bacteria</taxon>
        <taxon>Pseudomonadati</taxon>
        <taxon>Bacteroidota</taxon>
        <taxon>Flavobacteriia</taxon>
        <taxon>Flavobacteriales</taxon>
        <taxon>Flavobacteriaceae</taxon>
        <taxon>Aquaticitalea</taxon>
    </lineage>
</organism>
<dbReference type="Proteomes" id="UP000598120">
    <property type="component" value="Unassembled WGS sequence"/>
</dbReference>
<keyword evidence="1" id="KW-0812">Transmembrane</keyword>
<feature type="transmembrane region" description="Helical" evidence="1">
    <location>
        <begin position="47"/>
        <end position="70"/>
    </location>
</feature>